<dbReference type="AlphaFoldDB" id="A0A1D3UQX3"/>
<dbReference type="PROSITE" id="PS52016">
    <property type="entry name" value="TONB_DEPENDENT_REC_3"/>
    <property type="match status" value="1"/>
</dbReference>
<evidence type="ECO:0000256" key="5">
    <source>
        <dbReference type="ARBA" id="ARBA00022729"/>
    </source>
</evidence>
<comment type="similarity">
    <text evidence="10 11">Belongs to the TonB-dependent receptor family.</text>
</comment>
<keyword evidence="8 15" id="KW-0675">Receptor</keyword>
<dbReference type="Pfam" id="PF13715">
    <property type="entry name" value="CarbopepD_reg_2"/>
    <property type="match status" value="1"/>
</dbReference>
<sequence precursor="true">MMKRTVTLLFLVLCSMSSLYATEIGAADRDYIIKGTVKNRQDEPIPYATVMVTGTNIGMAANVEGKFQIKLNRGNYKLRISCTGYEPRTVEVDAVKEPELDIVLDEAKNNLTEVVVTGTRSEKMLKDEPVVTRVITAEDIKKIDPQDFKSLLEYELPGLHFDGAAHGSGLPAISFQGMDSRYLLFLIDGERIAGEGALDNVDFSRLNVDNIERIEIVKSAMSTLYGSNALGGVINIITKKANRPFVGTVSTRLTSRKDRKYTVSLGTRQEKFSSLTTASFSRRDPFTFEERKPTKRLYELPDGRDSIGVNPKLGKYNMRGYETFSIAQKLGYDFTDKLSAELNGSFYQNKLLYVKEGKISERFRDFTFGGKVNYIFNENSRLDLSYHYDNYFKDDVDSADHHKTKIRYRDILNNVRLNYSLLLAERHSLTVGSEVNAEKLRTNWFKDTTANSITNYVLYVQDDYRITDRLSLVGGIRMDYHSLYKVHVSPKLSAMYKVGNVTLRGGYAAGFRSPSMKELYGEFSHGGMFKIYGSTDLKPETSHHVSLSGEWTAGIFNISATGYYNWFNKRIAMQQRISENKKQKYPDFVYVNADSAKTYGADINMQIRLPFDLTLKGTYSYVYDDTKIKGRRSSYVRPHTAVMQAEYSRKFGNCRATLGLNGRWMSGVDYWATSYVSKKRVFTKLELNDYMIWKLNASCRFPKGVTLNIGIDNLFNTKDDNFSDLYAIFSRGTEFVANLSVNIAELIGK</sequence>
<evidence type="ECO:0000313" key="16">
    <source>
        <dbReference type="Proteomes" id="UP000182057"/>
    </source>
</evidence>
<reference evidence="15 16" key="1">
    <citation type="submission" date="2016-09" db="EMBL/GenBank/DDBJ databases">
        <authorList>
            <person name="Capua I."/>
            <person name="De Benedictis P."/>
            <person name="Joannis T."/>
            <person name="Lombin L.H."/>
            <person name="Cattoli G."/>
        </authorList>
    </citation>
    <scope>NUCLEOTIDE SEQUENCE [LARGE SCALE GENOMIC DNA]</scope>
    <source>
        <strain evidence="15 16">UB20</strain>
    </source>
</reference>
<keyword evidence="6 11" id="KW-0798">TonB box</keyword>
<dbReference type="InterPro" id="IPR012910">
    <property type="entry name" value="Plug_dom"/>
</dbReference>
<dbReference type="Gene3D" id="2.60.40.1120">
    <property type="entry name" value="Carboxypeptidase-like, regulatory domain"/>
    <property type="match status" value="1"/>
</dbReference>
<dbReference type="EMBL" id="FMMM01000062">
    <property type="protein sequence ID" value="SCQ22656.1"/>
    <property type="molecule type" value="Genomic_DNA"/>
</dbReference>
<protein>
    <submittedName>
        <fullName evidence="15">Colicin I receptor</fullName>
    </submittedName>
</protein>
<dbReference type="InterPro" id="IPR037066">
    <property type="entry name" value="Plug_dom_sf"/>
</dbReference>
<keyword evidence="3 10" id="KW-1134">Transmembrane beta strand</keyword>
<dbReference type="Gene3D" id="2.170.130.10">
    <property type="entry name" value="TonB-dependent receptor, plug domain"/>
    <property type="match status" value="1"/>
</dbReference>
<dbReference type="Gene3D" id="2.40.170.20">
    <property type="entry name" value="TonB-dependent receptor, beta-barrel domain"/>
    <property type="match status" value="1"/>
</dbReference>
<dbReference type="RefSeq" id="WP_256122223.1">
    <property type="nucleotide sequence ID" value="NZ_FMMM01000062.1"/>
</dbReference>
<dbReference type="SUPFAM" id="SSF56935">
    <property type="entry name" value="Porins"/>
    <property type="match status" value="1"/>
</dbReference>
<feature type="domain" description="TonB-dependent receptor plug" evidence="14">
    <location>
        <begin position="126"/>
        <end position="233"/>
    </location>
</feature>
<keyword evidence="7 10" id="KW-0472">Membrane</keyword>
<evidence type="ECO:0000256" key="11">
    <source>
        <dbReference type="RuleBase" id="RU003357"/>
    </source>
</evidence>
<feature type="signal peptide" evidence="12">
    <location>
        <begin position="1"/>
        <end position="21"/>
    </location>
</feature>
<dbReference type="InterPro" id="IPR036942">
    <property type="entry name" value="Beta-barrel_TonB_sf"/>
</dbReference>
<evidence type="ECO:0000313" key="15">
    <source>
        <dbReference type="EMBL" id="SCQ22656.1"/>
    </source>
</evidence>
<proteinExistence type="inferred from homology"/>
<dbReference type="PANTHER" id="PTHR30069:SF29">
    <property type="entry name" value="HEMOGLOBIN AND HEMOGLOBIN-HAPTOGLOBIN-BINDING PROTEIN 1-RELATED"/>
    <property type="match status" value="1"/>
</dbReference>
<evidence type="ECO:0000259" key="13">
    <source>
        <dbReference type="Pfam" id="PF00593"/>
    </source>
</evidence>
<evidence type="ECO:0000256" key="1">
    <source>
        <dbReference type="ARBA" id="ARBA00004571"/>
    </source>
</evidence>
<evidence type="ECO:0000256" key="8">
    <source>
        <dbReference type="ARBA" id="ARBA00023170"/>
    </source>
</evidence>
<dbReference type="PANTHER" id="PTHR30069">
    <property type="entry name" value="TONB-DEPENDENT OUTER MEMBRANE RECEPTOR"/>
    <property type="match status" value="1"/>
</dbReference>
<dbReference type="CDD" id="cd01347">
    <property type="entry name" value="ligand_gated_channel"/>
    <property type="match status" value="1"/>
</dbReference>
<keyword evidence="9 10" id="KW-0998">Cell outer membrane</keyword>
<gene>
    <name evidence="15" type="primary">cirA_4</name>
    <name evidence="15" type="ORF">TFUB20_01790</name>
</gene>
<dbReference type="SUPFAM" id="SSF49464">
    <property type="entry name" value="Carboxypeptidase regulatory domain-like"/>
    <property type="match status" value="1"/>
</dbReference>
<dbReference type="InterPro" id="IPR000531">
    <property type="entry name" value="Beta-barrel_TonB"/>
</dbReference>
<evidence type="ECO:0000259" key="14">
    <source>
        <dbReference type="Pfam" id="PF07715"/>
    </source>
</evidence>
<dbReference type="Pfam" id="PF00593">
    <property type="entry name" value="TonB_dep_Rec_b-barrel"/>
    <property type="match status" value="1"/>
</dbReference>
<name>A0A1D3UQX3_TANFO</name>
<evidence type="ECO:0000256" key="2">
    <source>
        <dbReference type="ARBA" id="ARBA00022448"/>
    </source>
</evidence>
<evidence type="ECO:0000256" key="10">
    <source>
        <dbReference type="PROSITE-ProRule" id="PRU01360"/>
    </source>
</evidence>
<evidence type="ECO:0000256" key="7">
    <source>
        <dbReference type="ARBA" id="ARBA00023136"/>
    </source>
</evidence>
<comment type="subcellular location">
    <subcellularLocation>
        <location evidence="1 10">Cell outer membrane</location>
        <topology evidence="1 10">Multi-pass membrane protein</topology>
    </subcellularLocation>
</comment>
<dbReference type="GO" id="GO:0044718">
    <property type="term" value="P:siderophore transmembrane transport"/>
    <property type="evidence" value="ECO:0007669"/>
    <property type="project" value="TreeGrafter"/>
</dbReference>
<accession>A0A1D3UQX3</accession>
<organism evidence="15 16">
    <name type="scientific">Tannerella forsythia</name>
    <name type="common">Bacteroides forsythus</name>
    <dbReference type="NCBI Taxonomy" id="28112"/>
    <lineage>
        <taxon>Bacteria</taxon>
        <taxon>Pseudomonadati</taxon>
        <taxon>Bacteroidota</taxon>
        <taxon>Bacteroidia</taxon>
        <taxon>Bacteroidales</taxon>
        <taxon>Tannerellaceae</taxon>
        <taxon>Tannerella</taxon>
    </lineage>
</organism>
<dbReference type="GO" id="GO:0009279">
    <property type="term" value="C:cell outer membrane"/>
    <property type="evidence" value="ECO:0007669"/>
    <property type="project" value="UniProtKB-SubCell"/>
</dbReference>
<evidence type="ECO:0000256" key="6">
    <source>
        <dbReference type="ARBA" id="ARBA00023077"/>
    </source>
</evidence>
<keyword evidence="2 10" id="KW-0813">Transport</keyword>
<keyword evidence="4 10" id="KW-0812">Transmembrane</keyword>
<dbReference type="Pfam" id="PF07715">
    <property type="entry name" value="Plug"/>
    <property type="match status" value="1"/>
</dbReference>
<feature type="domain" description="TonB-dependent receptor-like beta-barrel" evidence="13">
    <location>
        <begin position="319"/>
        <end position="714"/>
    </location>
</feature>
<evidence type="ECO:0000256" key="12">
    <source>
        <dbReference type="SAM" id="SignalP"/>
    </source>
</evidence>
<dbReference type="GO" id="GO:0015344">
    <property type="term" value="F:siderophore uptake transmembrane transporter activity"/>
    <property type="evidence" value="ECO:0007669"/>
    <property type="project" value="TreeGrafter"/>
</dbReference>
<evidence type="ECO:0000256" key="4">
    <source>
        <dbReference type="ARBA" id="ARBA00022692"/>
    </source>
</evidence>
<evidence type="ECO:0000256" key="9">
    <source>
        <dbReference type="ARBA" id="ARBA00023237"/>
    </source>
</evidence>
<evidence type="ECO:0000256" key="3">
    <source>
        <dbReference type="ARBA" id="ARBA00022452"/>
    </source>
</evidence>
<dbReference type="InterPro" id="IPR039426">
    <property type="entry name" value="TonB-dep_rcpt-like"/>
</dbReference>
<dbReference type="Proteomes" id="UP000182057">
    <property type="component" value="Unassembled WGS sequence"/>
</dbReference>
<feature type="chain" id="PRO_5008922683" evidence="12">
    <location>
        <begin position="22"/>
        <end position="749"/>
    </location>
</feature>
<keyword evidence="5 12" id="KW-0732">Signal</keyword>
<dbReference type="InterPro" id="IPR008969">
    <property type="entry name" value="CarboxyPept-like_regulatory"/>
</dbReference>